<dbReference type="Pfam" id="PF18962">
    <property type="entry name" value="Por_Secre_tail"/>
    <property type="match status" value="1"/>
</dbReference>
<dbReference type="InterPro" id="IPR026444">
    <property type="entry name" value="Secre_tail"/>
</dbReference>
<accession>A0ABP3Y529</accession>
<gene>
    <name evidence="4" type="ORF">GCM10009118_13300</name>
</gene>
<keyword evidence="5" id="KW-1185">Reference proteome</keyword>
<dbReference type="InterPro" id="IPR013783">
    <property type="entry name" value="Ig-like_fold"/>
</dbReference>
<comment type="caution">
    <text evidence="4">The sequence shown here is derived from an EMBL/GenBank/DDBJ whole genome shotgun (WGS) entry which is preliminary data.</text>
</comment>
<reference evidence="5" key="1">
    <citation type="journal article" date="2019" name="Int. J. Syst. Evol. Microbiol.">
        <title>The Global Catalogue of Microorganisms (GCM) 10K type strain sequencing project: providing services to taxonomists for standard genome sequencing and annotation.</title>
        <authorList>
            <consortium name="The Broad Institute Genomics Platform"/>
            <consortium name="The Broad Institute Genome Sequencing Center for Infectious Disease"/>
            <person name="Wu L."/>
            <person name="Ma J."/>
        </authorList>
    </citation>
    <scope>NUCLEOTIDE SEQUENCE [LARGE SCALE GENOMIC DNA]</scope>
    <source>
        <strain evidence="5">JCM 16083</strain>
    </source>
</reference>
<dbReference type="EMBL" id="BAAAFH010000007">
    <property type="protein sequence ID" value="GAA0874922.1"/>
    <property type="molecule type" value="Genomic_DNA"/>
</dbReference>
<feature type="signal peptide" evidence="2">
    <location>
        <begin position="1"/>
        <end position="22"/>
    </location>
</feature>
<organism evidence="4 5">
    <name type="scientific">Wandonia haliotis</name>
    <dbReference type="NCBI Taxonomy" id="574963"/>
    <lineage>
        <taxon>Bacteria</taxon>
        <taxon>Pseudomonadati</taxon>
        <taxon>Bacteroidota</taxon>
        <taxon>Flavobacteriia</taxon>
        <taxon>Flavobacteriales</taxon>
        <taxon>Crocinitomicaceae</taxon>
        <taxon>Wandonia</taxon>
    </lineage>
</organism>
<dbReference type="NCBIfam" id="TIGR04183">
    <property type="entry name" value="Por_Secre_tail"/>
    <property type="match status" value="1"/>
</dbReference>
<sequence>MTKKIIFSLLSALVFLVNSAQAQCTLEAVIPSTDGYNVHVEMRLEQLIKPSACPNGYNFNIRYSYDIWFSGSNIPSGLWTLQGNIICGQYNDNFLDLPNSGGSGTNVSGGNSWRDIADCETATVSSLLCNRVDLTIQGPGISYRTIPLECAISLPIELVDFDAAPGTDHVALSWRTATESNNSRFDIEKSTDGDNWTVIGTLEGAGTKNTPTNYSWIDYSRNTSSTIYYRLKQTDYDGQFSYSWIRSTTVATPEFSVYPNPTNGMVSVSSESSVSVDDIRVLDAHGRTIPVELISESENRVKLDLSTAQPGIYFLQYDTNTYKIIRE</sequence>
<keyword evidence="1 2" id="KW-0732">Signal</keyword>
<dbReference type="SUPFAM" id="SSF49785">
    <property type="entry name" value="Galactose-binding domain-like"/>
    <property type="match status" value="1"/>
</dbReference>
<evidence type="ECO:0000313" key="4">
    <source>
        <dbReference type="EMBL" id="GAA0874922.1"/>
    </source>
</evidence>
<evidence type="ECO:0000256" key="1">
    <source>
        <dbReference type="ARBA" id="ARBA00022729"/>
    </source>
</evidence>
<name>A0ABP3Y529_9FLAO</name>
<feature type="domain" description="Secretion system C-terminal sorting" evidence="3">
    <location>
        <begin position="257"/>
        <end position="324"/>
    </location>
</feature>
<dbReference type="InterPro" id="IPR008979">
    <property type="entry name" value="Galactose-bd-like_sf"/>
</dbReference>
<dbReference type="Proteomes" id="UP001501126">
    <property type="component" value="Unassembled WGS sequence"/>
</dbReference>
<evidence type="ECO:0000256" key="2">
    <source>
        <dbReference type="SAM" id="SignalP"/>
    </source>
</evidence>
<evidence type="ECO:0000313" key="5">
    <source>
        <dbReference type="Proteomes" id="UP001501126"/>
    </source>
</evidence>
<proteinExistence type="predicted"/>
<feature type="chain" id="PRO_5047397490" description="Secretion system C-terminal sorting domain-containing protein" evidence="2">
    <location>
        <begin position="23"/>
        <end position="327"/>
    </location>
</feature>
<dbReference type="Gene3D" id="2.60.40.10">
    <property type="entry name" value="Immunoglobulins"/>
    <property type="match status" value="1"/>
</dbReference>
<protein>
    <recommendedName>
        <fullName evidence="3">Secretion system C-terminal sorting domain-containing protein</fullName>
    </recommendedName>
</protein>
<evidence type="ECO:0000259" key="3">
    <source>
        <dbReference type="Pfam" id="PF18962"/>
    </source>
</evidence>
<dbReference type="RefSeq" id="WP_343785845.1">
    <property type="nucleotide sequence ID" value="NZ_BAAAFH010000007.1"/>
</dbReference>